<evidence type="ECO:0000313" key="1">
    <source>
        <dbReference type="EMBL" id="BCJ93529.1"/>
    </source>
</evidence>
<dbReference type="RefSeq" id="WP_184090864.1">
    <property type="nucleotide sequence ID" value="NZ_AP023367.1"/>
</dbReference>
<reference evidence="1 2" key="1">
    <citation type="journal article" date="2016" name="Int. J. Syst. Evol. Microbiol.">
        <title>Descriptions of Anaerotaenia torta gen. nov., sp. nov. and Anaerocolumna cellulosilytica gen. nov., sp. nov. isolated from a methanogenic reactor of cattle waste.</title>
        <authorList>
            <person name="Uek A."/>
            <person name="Ohtaki Y."/>
            <person name="Kaku N."/>
            <person name="Ueki K."/>
        </authorList>
    </citation>
    <scope>NUCLEOTIDE SEQUENCE [LARGE SCALE GENOMIC DNA]</scope>
    <source>
        <strain evidence="1 2">SN021</strain>
    </source>
</reference>
<name>A0A6S6QWU6_9FIRM</name>
<dbReference type="KEGG" id="acel:acsn021_10980"/>
<dbReference type="AlphaFoldDB" id="A0A6S6QWU6"/>
<organism evidence="1 2">
    <name type="scientific">Anaerocolumna cellulosilytica</name>
    <dbReference type="NCBI Taxonomy" id="433286"/>
    <lineage>
        <taxon>Bacteria</taxon>
        <taxon>Bacillati</taxon>
        <taxon>Bacillota</taxon>
        <taxon>Clostridia</taxon>
        <taxon>Lachnospirales</taxon>
        <taxon>Lachnospiraceae</taxon>
        <taxon>Anaerocolumna</taxon>
    </lineage>
</organism>
<keyword evidence="2" id="KW-1185">Reference proteome</keyword>
<protein>
    <submittedName>
        <fullName evidence="1">Uncharacterized protein</fullName>
    </submittedName>
</protein>
<accession>A0A6S6QWU6</accession>
<dbReference type="EMBL" id="AP023367">
    <property type="protein sequence ID" value="BCJ93529.1"/>
    <property type="molecule type" value="Genomic_DNA"/>
</dbReference>
<gene>
    <name evidence="1" type="ORF">acsn021_10980</name>
</gene>
<proteinExistence type="predicted"/>
<sequence length="210" mass="24979">MNLNNFKGELVRDDFTEKQWKEIQLSLDSGFDVCIYAKKYFHHKQMRELRLAQEKGIQLSSMLCDRYLHSKEIHLAVLCIEKGYELKYFVSKAFNFKQKEQIYLGMESKVAYQKYALPIHNEWKMQEVRLAMEEGYNLLPYLDTHNHNQLRQIRLGMENGVDYHVYDDVKFKQAQMAEILAGLQEGIDVSTYADYNLSIEEMRLKRGMRN</sequence>
<evidence type="ECO:0000313" key="2">
    <source>
        <dbReference type="Proteomes" id="UP000515561"/>
    </source>
</evidence>
<dbReference type="Proteomes" id="UP000515561">
    <property type="component" value="Chromosome"/>
</dbReference>